<sequence length="101" mass="11393">MFSFQIQDLFETLCPKATPNVVCSQLIYQTINGDSPRYQRQIAIVIIAGAVAEKLFDADFITVAKHHDEIEYLVGGVNSFSNFIGFLVELLRFINGKPHCR</sequence>
<evidence type="ECO:0000313" key="1">
    <source>
        <dbReference type="EMBL" id="KAG6449833.1"/>
    </source>
</evidence>
<accession>A0A921Z1M9</accession>
<proteinExistence type="predicted"/>
<dbReference type="EMBL" id="JH668379">
    <property type="protein sequence ID" value="KAG6449833.1"/>
    <property type="molecule type" value="Genomic_DNA"/>
</dbReference>
<evidence type="ECO:0000313" key="2">
    <source>
        <dbReference type="Proteomes" id="UP000791440"/>
    </source>
</evidence>
<keyword evidence="2" id="KW-1185">Reference proteome</keyword>
<protein>
    <submittedName>
        <fullName evidence="1">Uncharacterized protein</fullName>
    </submittedName>
</protein>
<dbReference type="Proteomes" id="UP000791440">
    <property type="component" value="Unassembled WGS sequence"/>
</dbReference>
<dbReference type="EMBL" id="JH668379">
    <property type="protein sequence ID" value="KAG6449831.1"/>
    <property type="molecule type" value="Genomic_DNA"/>
</dbReference>
<gene>
    <name evidence="1" type="ORF">O3G_MSEX006250</name>
</gene>
<name>A0A921Z1M9_MANSE</name>
<organism evidence="1 2">
    <name type="scientific">Manduca sexta</name>
    <name type="common">Tobacco hawkmoth</name>
    <name type="synonym">Tobacco hornworm</name>
    <dbReference type="NCBI Taxonomy" id="7130"/>
    <lineage>
        <taxon>Eukaryota</taxon>
        <taxon>Metazoa</taxon>
        <taxon>Ecdysozoa</taxon>
        <taxon>Arthropoda</taxon>
        <taxon>Hexapoda</taxon>
        <taxon>Insecta</taxon>
        <taxon>Pterygota</taxon>
        <taxon>Neoptera</taxon>
        <taxon>Endopterygota</taxon>
        <taxon>Lepidoptera</taxon>
        <taxon>Glossata</taxon>
        <taxon>Ditrysia</taxon>
        <taxon>Bombycoidea</taxon>
        <taxon>Sphingidae</taxon>
        <taxon>Sphinginae</taxon>
        <taxon>Sphingini</taxon>
        <taxon>Manduca</taxon>
    </lineage>
</organism>
<reference evidence="1" key="2">
    <citation type="submission" date="2020-12" db="EMBL/GenBank/DDBJ databases">
        <authorList>
            <person name="Kanost M."/>
        </authorList>
    </citation>
    <scope>NUCLEOTIDE SEQUENCE</scope>
</reference>
<comment type="caution">
    <text evidence="1">The sequence shown here is derived from an EMBL/GenBank/DDBJ whole genome shotgun (WGS) entry which is preliminary data.</text>
</comment>
<reference evidence="1" key="1">
    <citation type="journal article" date="2016" name="Insect Biochem. Mol. Biol.">
        <title>Multifaceted biological insights from a draft genome sequence of the tobacco hornworm moth, Manduca sexta.</title>
        <authorList>
            <person name="Kanost M.R."/>
            <person name="Arrese E.L."/>
            <person name="Cao X."/>
            <person name="Chen Y.R."/>
            <person name="Chellapilla S."/>
            <person name="Goldsmith M.R."/>
            <person name="Grosse-Wilde E."/>
            <person name="Heckel D.G."/>
            <person name="Herndon N."/>
            <person name="Jiang H."/>
            <person name="Papanicolaou A."/>
            <person name="Qu J."/>
            <person name="Soulages J.L."/>
            <person name="Vogel H."/>
            <person name="Walters J."/>
            <person name="Waterhouse R.M."/>
            <person name="Ahn S.J."/>
            <person name="Almeida F.C."/>
            <person name="An C."/>
            <person name="Aqrawi P."/>
            <person name="Bretschneider A."/>
            <person name="Bryant W.B."/>
            <person name="Bucks S."/>
            <person name="Chao H."/>
            <person name="Chevignon G."/>
            <person name="Christen J.M."/>
            <person name="Clarke D.F."/>
            <person name="Dittmer N.T."/>
            <person name="Ferguson L.C.F."/>
            <person name="Garavelou S."/>
            <person name="Gordon K.H.J."/>
            <person name="Gunaratna R.T."/>
            <person name="Han Y."/>
            <person name="Hauser F."/>
            <person name="He Y."/>
            <person name="Heidel-Fischer H."/>
            <person name="Hirsh A."/>
            <person name="Hu Y."/>
            <person name="Jiang H."/>
            <person name="Kalra D."/>
            <person name="Klinner C."/>
            <person name="Konig C."/>
            <person name="Kovar C."/>
            <person name="Kroll A.R."/>
            <person name="Kuwar S.S."/>
            <person name="Lee S.L."/>
            <person name="Lehman R."/>
            <person name="Li K."/>
            <person name="Li Z."/>
            <person name="Liang H."/>
            <person name="Lovelace S."/>
            <person name="Lu Z."/>
            <person name="Mansfield J.H."/>
            <person name="McCulloch K.J."/>
            <person name="Mathew T."/>
            <person name="Morton B."/>
            <person name="Muzny D.M."/>
            <person name="Neunemann D."/>
            <person name="Ongeri F."/>
            <person name="Pauchet Y."/>
            <person name="Pu L.L."/>
            <person name="Pyrousis I."/>
            <person name="Rao X.J."/>
            <person name="Redding A."/>
            <person name="Roesel C."/>
            <person name="Sanchez-Gracia A."/>
            <person name="Schaack S."/>
            <person name="Shukla A."/>
            <person name="Tetreau G."/>
            <person name="Wang Y."/>
            <person name="Xiong G.H."/>
            <person name="Traut W."/>
            <person name="Walsh T.K."/>
            <person name="Worley K.C."/>
            <person name="Wu D."/>
            <person name="Wu W."/>
            <person name="Wu Y.Q."/>
            <person name="Zhang X."/>
            <person name="Zou Z."/>
            <person name="Zucker H."/>
            <person name="Briscoe A.D."/>
            <person name="Burmester T."/>
            <person name="Clem R.J."/>
            <person name="Feyereisen R."/>
            <person name="Grimmelikhuijzen C.J.P."/>
            <person name="Hamodrakas S.J."/>
            <person name="Hansson B.S."/>
            <person name="Huguet E."/>
            <person name="Jermiin L.S."/>
            <person name="Lan Q."/>
            <person name="Lehman H.K."/>
            <person name="Lorenzen M."/>
            <person name="Merzendorfer H."/>
            <person name="Michalopoulos I."/>
            <person name="Morton D.B."/>
            <person name="Muthukrishnan S."/>
            <person name="Oakeshott J.G."/>
            <person name="Palmer W."/>
            <person name="Park Y."/>
            <person name="Passarelli A.L."/>
            <person name="Rozas J."/>
            <person name="Schwartz L.M."/>
            <person name="Smith W."/>
            <person name="Southgate A."/>
            <person name="Vilcinskas A."/>
            <person name="Vogt R."/>
            <person name="Wang P."/>
            <person name="Werren J."/>
            <person name="Yu X.Q."/>
            <person name="Zhou J.J."/>
            <person name="Brown S.J."/>
            <person name="Scherer S.E."/>
            <person name="Richards S."/>
            <person name="Blissard G.W."/>
        </authorList>
    </citation>
    <scope>NUCLEOTIDE SEQUENCE</scope>
</reference>
<dbReference type="EMBL" id="JH668379">
    <property type="protein sequence ID" value="KAG6449832.1"/>
    <property type="molecule type" value="Genomic_DNA"/>
</dbReference>
<dbReference type="AlphaFoldDB" id="A0A921Z1M9"/>